<dbReference type="OrthoDB" id="849313at2"/>
<feature type="compositionally biased region" description="Basic and acidic residues" evidence="2">
    <location>
        <begin position="224"/>
        <end position="242"/>
    </location>
</feature>
<dbReference type="PANTHER" id="PTHR18964">
    <property type="entry name" value="ROK (REPRESSOR, ORF, KINASE) FAMILY"/>
    <property type="match status" value="1"/>
</dbReference>
<accession>A0A1V4HYX4</accession>
<name>A0A1V4HYX4_NITVU</name>
<evidence type="ECO:0000313" key="4">
    <source>
        <dbReference type="EMBL" id="OPH83176.1"/>
    </source>
</evidence>
<dbReference type="Proteomes" id="UP000189940">
    <property type="component" value="Unassembled WGS sequence"/>
</dbReference>
<organism evidence="4 5">
    <name type="scientific">Nitrobacter vulgaris</name>
    <dbReference type="NCBI Taxonomy" id="29421"/>
    <lineage>
        <taxon>Bacteria</taxon>
        <taxon>Pseudomonadati</taxon>
        <taxon>Pseudomonadota</taxon>
        <taxon>Alphaproteobacteria</taxon>
        <taxon>Hyphomicrobiales</taxon>
        <taxon>Nitrobacteraceae</taxon>
        <taxon>Nitrobacter</taxon>
    </lineage>
</organism>
<feature type="domain" description="Hypervirulence associated protein TUDOR" evidence="3">
    <location>
        <begin position="227"/>
        <end position="260"/>
    </location>
</feature>
<evidence type="ECO:0000259" key="3">
    <source>
        <dbReference type="Pfam" id="PF11160"/>
    </source>
</evidence>
<gene>
    <name evidence="4" type="ORF">B2M20_08315</name>
</gene>
<dbReference type="PANTHER" id="PTHR18964:SF149">
    <property type="entry name" value="BIFUNCTIONAL UDP-N-ACETYLGLUCOSAMINE 2-EPIMERASE_N-ACETYLMANNOSAMINE KINASE"/>
    <property type="match status" value="1"/>
</dbReference>
<evidence type="ECO:0000313" key="5">
    <source>
        <dbReference type="Proteomes" id="UP000189940"/>
    </source>
</evidence>
<evidence type="ECO:0000256" key="1">
    <source>
        <dbReference type="ARBA" id="ARBA00006479"/>
    </source>
</evidence>
<dbReference type="Gene3D" id="3.30.420.40">
    <property type="match status" value="2"/>
</dbReference>
<dbReference type="EMBL" id="MWPQ01000037">
    <property type="protein sequence ID" value="OPH83176.1"/>
    <property type="molecule type" value="Genomic_DNA"/>
</dbReference>
<protein>
    <submittedName>
        <fullName evidence="4">ROK family protein</fullName>
    </submittedName>
</protein>
<evidence type="ECO:0000256" key="2">
    <source>
        <dbReference type="SAM" id="MobiDB-lite"/>
    </source>
</evidence>
<comment type="similarity">
    <text evidence="1">Belongs to the ROK (NagC/XylR) family.</text>
</comment>
<dbReference type="Pfam" id="PF11160">
    <property type="entry name" value="Hva1_TUDOR"/>
    <property type="match status" value="1"/>
</dbReference>
<feature type="region of interest" description="Disordered" evidence="2">
    <location>
        <begin position="220"/>
        <end position="265"/>
    </location>
</feature>
<comment type="caution">
    <text evidence="4">The sequence shown here is derived from an EMBL/GenBank/DDBJ whole genome shotgun (WGS) entry which is preliminary data.</text>
</comment>
<sequence>MKSARSSQMNRAILAIDIGGSHVKMMTSKDRIKREFESGPDLTAKQMVRKVKALTKDWSYDVISIGYPGPICGNRPLREPFNLGEGWKGFDFQKAFGKPAKVVNDALMQALGGYRGGRMLFLGLGTGLGSAMIVDGELEPMELGHLPYRKGKTYEDYAGEAGRQRRGNKKWRKHVTDIVMQLTAALEPDEVLIGGGNVAHLDKLPPKSRRGDNADAFEGGFRLWGEDDKGHTRRASEDDPQYKIKSNKTGRIAARKGSALEHAGR</sequence>
<dbReference type="RefSeq" id="WP_079446584.1">
    <property type="nucleotide sequence ID" value="NZ_MWPQ01000037.1"/>
</dbReference>
<keyword evidence="5" id="KW-1185">Reference proteome</keyword>
<dbReference type="STRING" id="29421.B2M20_08315"/>
<dbReference type="InterPro" id="IPR000600">
    <property type="entry name" value="ROK"/>
</dbReference>
<dbReference type="InterPro" id="IPR021331">
    <property type="entry name" value="Hva1_TUDOR"/>
</dbReference>
<reference evidence="4 5" key="1">
    <citation type="submission" date="2017-02" db="EMBL/GenBank/DDBJ databases">
        <title>Genome sequence of the nitrite-oxidizing bacterium Nitrobacter vulgaris strain Ab1.</title>
        <authorList>
            <person name="Mellbye B.L."/>
            <person name="Davis E.W."/>
            <person name="Spieck E."/>
            <person name="Chang J.H."/>
            <person name="Bottomley P.J."/>
            <person name="Sayavedra-Soto L.A."/>
        </authorList>
    </citation>
    <scope>NUCLEOTIDE SEQUENCE [LARGE SCALE GENOMIC DNA]</scope>
    <source>
        <strain evidence="4 5">Ab1</strain>
    </source>
</reference>
<proteinExistence type="inferred from homology"/>
<dbReference type="AlphaFoldDB" id="A0A1V4HYX4"/>
<dbReference type="SUPFAM" id="SSF53067">
    <property type="entry name" value="Actin-like ATPase domain"/>
    <property type="match status" value="1"/>
</dbReference>
<dbReference type="InterPro" id="IPR043129">
    <property type="entry name" value="ATPase_NBD"/>
</dbReference>